<dbReference type="Proteomes" id="UP000192796">
    <property type="component" value="Unassembled WGS sequence"/>
</dbReference>
<reference evidence="1 2" key="1">
    <citation type="submission" date="2016-03" db="EMBL/GenBank/DDBJ databases">
        <title>Niastella vici sp. nov., isolated from farmland soil.</title>
        <authorList>
            <person name="Chen L."/>
            <person name="Wang D."/>
            <person name="Yang S."/>
            <person name="Wang G."/>
        </authorList>
    </citation>
    <scope>NUCLEOTIDE SEQUENCE [LARGE SCALE GENOMIC DNA]</scope>
    <source>
        <strain evidence="1 2">DJ57</strain>
    </source>
</reference>
<keyword evidence="2" id="KW-1185">Reference proteome</keyword>
<name>A0A1V9FMC2_9BACT</name>
<organism evidence="1 2">
    <name type="scientific">Niastella vici</name>
    <dbReference type="NCBI Taxonomy" id="1703345"/>
    <lineage>
        <taxon>Bacteria</taxon>
        <taxon>Pseudomonadati</taxon>
        <taxon>Bacteroidota</taxon>
        <taxon>Chitinophagia</taxon>
        <taxon>Chitinophagales</taxon>
        <taxon>Chitinophagaceae</taxon>
        <taxon>Niastella</taxon>
    </lineage>
</organism>
<gene>
    <name evidence="1" type="ORF">A3860_37940</name>
</gene>
<dbReference type="STRING" id="1703345.A3860_37940"/>
<dbReference type="EMBL" id="LVYD01000081">
    <property type="protein sequence ID" value="OQP59441.1"/>
    <property type="molecule type" value="Genomic_DNA"/>
</dbReference>
<evidence type="ECO:0000313" key="1">
    <source>
        <dbReference type="EMBL" id="OQP59441.1"/>
    </source>
</evidence>
<accession>A0A1V9FMC2</accession>
<dbReference type="AlphaFoldDB" id="A0A1V9FMC2"/>
<comment type="caution">
    <text evidence="1">The sequence shown here is derived from an EMBL/GenBank/DDBJ whole genome shotgun (WGS) entry which is preliminary data.</text>
</comment>
<evidence type="ECO:0000313" key="2">
    <source>
        <dbReference type="Proteomes" id="UP000192796"/>
    </source>
</evidence>
<proteinExistence type="predicted"/>
<sequence length="76" mass="9020">MYSFLLQVVSNKFKYPFQSNRFYYPLNYLLSALLFNKTSFALTEIETSMGISYTHAEQYPQKEWHNHVRLHVVAPA</sequence>
<protein>
    <submittedName>
        <fullName evidence="1">Uncharacterized protein</fullName>
    </submittedName>
</protein>